<accession>A0A0F9R5V7</accession>
<dbReference type="SUPFAM" id="SSF51182">
    <property type="entry name" value="RmlC-like cupins"/>
    <property type="match status" value="1"/>
</dbReference>
<sequence>MVVKNVEKVWGREEWLVNEPEYCAKYLYVNQGACCSMHCHPRKKETFCWVKGDLTVEIDRIPYALTKGIEPLTIMPGINHQFYGKGEENVILEVSTHHEDSDVVRLNESKSG</sequence>
<dbReference type="Gene3D" id="2.60.120.10">
    <property type="entry name" value="Jelly Rolls"/>
    <property type="match status" value="1"/>
</dbReference>
<name>A0A0F9R5V7_9ZZZZ</name>
<organism evidence="1">
    <name type="scientific">marine sediment metagenome</name>
    <dbReference type="NCBI Taxonomy" id="412755"/>
    <lineage>
        <taxon>unclassified sequences</taxon>
        <taxon>metagenomes</taxon>
        <taxon>ecological metagenomes</taxon>
    </lineage>
</organism>
<gene>
    <name evidence="1" type="ORF">LCGC14_1012870</name>
</gene>
<dbReference type="InterPro" id="IPR014710">
    <property type="entry name" value="RmlC-like_jellyroll"/>
</dbReference>
<protein>
    <recommendedName>
        <fullName evidence="2">Cupin 2 conserved barrel domain-containing protein</fullName>
    </recommendedName>
</protein>
<evidence type="ECO:0008006" key="2">
    <source>
        <dbReference type="Google" id="ProtNLM"/>
    </source>
</evidence>
<dbReference type="EMBL" id="LAZR01003992">
    <property type="protein sequence ID" value="KKN12788.1"/>
    <property type="molecule type" value="Genomic_DNA"/>
</dbReference>
<dbReference type="InterPro" id="IPR011051">
    <property type="entry name" value="RmlC_Cupin_sf"/>
</dbReference>
<reference evidence="1" key="1">
    <citation type="journal article" date="2015" name="Nature">
        <title>Complex archaea that bridge the gap between prokaryotes and eukaryotes.</title>
        <authorList>
            <person name="Spang A."/>
            <person name="Saw J.H."/>
            <person name="Jorgensen S.L."/>
            <person name="Zaremba-Niedzwiedzka K."/>
            <person name="Martijn J."/>
            <person name="Lind A.E."/>
            <person name="van Eijk R."/>
            <person name="Schleper C."/>
            <person name="Guy L."/>
            <person name="Ettema T.J."/>
        </authorList>
    </citation>
    <scope>NUCLEOTIDE SEQUENCE</scope>
</reference>
<evidence type="ECO:0000313" key="1">
    <source>
        <dbReference type="EMBL" id="KKN12788.1"/>
    </source>
</evidence>
<dbReference type="AlphaFoldDB" id="A0A0F9R5V7"/>
<comment type="caution">
    <text evidence="1">The sequence shown here is derived from an EMBL/GenBank/DDBJ whole genome shotgun (WGS) entry which is preliminary data.</text>
</comment>
<proteinExistence type="predicted"/>